<name>A0A9Q0X8Y5_9SAUR</name>
<evidence type="ECO:0000256" key="4">
    <source>
        <dbReference type="ARBA" id="ARBA00022729"/>
    </source>
</evidence>
<evidence type="ECO:0000313" key="13">
    <source>
        <dbReference type="Proteomes" id="UP001142489"/>
    </source>
</evidence>
<dbReference type="AlphaFoldDB" id="A0A9Q0X8Y5"/>
<dbReference type="GO" id="GO:0016324">
    <property type="term" value="C:apical plasma membrane"/>
    <property type="evidence" value="ECO:0007669"/>
    <property type="project" value="UniProtKB-SubCell"/>
</dbReference>
<evidence type="ECO:0000256" key="3">
    <source>
        <dbReference type="ARBA" id="ARBA00022475"/>
    </source>
</evidence>
<comment type="subcellular location">
    <subcellularLocation>
        <location evidence="1">Apical cell membrane</location>
    </subcellularLocation>
</comment>
<evidence type="ECO:0000256" key="2">
    <source>
        <dbReference type="ARBA" id="ARBA00014036"/>
    </source>
</evidence>
<feature type="compositionally biased region" description="Polar residues" evidence="9">
    <location>
        <begin position="149"/>
        <end position="159"/>
    </location>
</feature>
<dbReference type="GO" id="GO:0035313">
    <property type="term" value="P:wound healing, spreading of epidermal cells"/>
    <property type="evidence" value="ECO:0007669"/>
    <property type="project" value="TreeGrafter"/>
</dbReference>
<dbReference type="GO" id="GO:0001953">
    <property type="term" value="P:negative regulation of cell-matrix adhesion"/>
    <property type="evidence" value="ECO:0007669"/>
    <property type="project" value="TreeGrafter"/>
</dbReference>
<protein>
    <recommendedName>
        <fullName evidence="2">Placenta-expressed transcript 1 protein</fullName>
    </recommendedName>
</protein>
<evidence type="ECO:0000256" key="9">
    <source>
        <dbReference type="SAM" id="MobiDB-lite"/>
    </source>
</evidence>
<evidence type="ECO:0000259" key="11">
    <source>
        <dbReference type="Pfam" id="PF02014"/>
    </source>
</evidence>
<keyword evidence="7" id="KW-0325">Glycoprotein</keyword>
<dbReference type="PANTHER" id="PTHR22527:SF2">
    <property type="entry name" value="PLACENTA-EXPRESSED TRANSCRIPT 1 PROTEIN"/>
    <property type="match status" value="1"/>
</dbReference>
<dbReference type="PANTHER" id="PTHR22527">
    <property type="entry name" value="PLACENTA-EXPRESSED TRANSCRIPT 1 PROTEIN"/>
    <property type="match status" value="1"/>
</dbReference>
<feature type="region of interest" description="Disordered" evidence="9">
    <location>
        <begin position="149"/>
        <end position="170"/>
    </location>
</feature>
<keyword evidence="6" id="KW-0472">Membrane</keyword>
<organism evidence="12 13">
    <name type="scientific">Phrynocephalus forsythii</name>
    <dbReference type="NCBI Taxonomy" id="171643"/>
    <lineage>
        <taxon>Eukaryota</taxon>
        <taxon>Metazoa</taxon>
        <taxon>Chordata</taxon>
        <taxon>Craniata</taxon>
        <taxon>Vertebrata</taxon>
        <taxon>Euteleostomi</taxon>
        <taxon>Lepidosauria</taxon>
        <taxon>Squamata</taxon>
        <taxon>Bifurcata</taxon>
        <taxon>Unidentata</taxon>
        <taxon>Episquamata</taxon>
        <taxon>Toxicofera</taxon>
        <taxon>Iguania</taxon>
        <taxon>Acrodonta</taxon>
        <taxon>Agamidae</taxon>
        <taxon>Agaminae</taxon>
        <taxon>Phrynocephalus</taxon>
    </lineage>
</organism>
<comment type="caution">
    <text evidence="12">The sequence shown here is derived from an EMBL/GenBank/DDBJ whole genome shotgun (WGS) entry which is preliminary data.</text>
</comment>
<keyword evidence="5" id="KW-0221">Differentiation</keyword>
<keyword evidence="13" id="KW-1185">Reference proteome</keyword>
<evidence type="ECO:0000256" key="5">
    <source>
        <dbReference type="ARBA" id="ARBA00022782"/>
    </source>
</evidence>
<evidence type="ECO:0000256" key="7">
    <source>
        <dbReference type="ARBA" id="ARBA00023180"/>
    </source>
</evidence>
<dbReference type="InterPro" id="IPR002861">
    <property type="entry name" value="Reeler_dom"/>
</dbReference>
<dbReference type="EMBL" id="JAPFRF010000022">
    <property type="protein sequence ID" value="KAJ7304932.1"/>
    <property type="molecule type" value="Genomic_DNA"/>
</dbReference>
<dbReference type="GO" id="GO:0009897">
    <property type="term" value="C:external side of plasma membrane"/>
    <property type="evidence" value="ECO:0007669"/>
    <property type="project" value="TreeGrafter"/>
</dbReference>
<evidence type="ECO:0000313" key="12">
    <source>
        <dbReference type="EMBL" id="KAJ7304932.1"/>
    </source>
</evidence>
<feature type="chain" id="PRO_5040264182" description="Placenta-expressed transcript 1 protein" evidence="10">
    <location>
        <begin position="24"/>
        <end position="227"/>
    </location>
</feature>
<dbReference type="Proteomes" id="UP001142489">
    <property type="component" value="Unassembled WGS sequence"/>
</dbReference>
<dbReference type="InterPro" id="IPR026184">
    <property type="entry name" value="PLET1"/>
</dbReference>
<keyword evidence="4 10" id="KW-0732">Signal</keyword>
<feature type="domain" description="Reelin" evidence="11">
    <location>
        <begin position="38"/>
        <end position="129"/>
    </location>
</feature>
<evidence type="ECO:0000256" key="8">
    <source>
        <dbReference type="ARBA" id="ARBA00024756"/>
    </source>
</evidence>
<evidence type="ECO:0000256" key="6">
    <source>
        <dbReference type="ARBA" id="ARBA00023136"/>
    </source>
</evidence>
<dbReference type="GO" id="GO:0030154">
    <property type="term" value="P:cell differentiation"/>
    <property type="evidence" value="ECO:0007669"/>
    <property type="project" value="UniProtKB-KW"/>
</dbReference>
<dbReference type="Pfam" id="PF02014">
    <property type="entry name" value="Reeler"/>
    <property type="match status" value="1"/>
</dbReference>
<evidence type="ECO:0000256" key="10">
    <source>
        <dbReference type="SAM" id="SignalP"/>
    </source>
</evidence>
<proteinExistence type="predicted"/>
<gene>
    <name evidence="12" type="ORF">JRQ81_010617</name>
</gene>
<dbReference type="OrthoDB" id="9446289at2759"/>
<feature type="signal peptide" evidence="10">
    <location>
        <begin position="1"/>
        <end position="23"/>
    </location>
</feature>
<keyword evidence="3" id="KW-1003">Cell membrane</keyword>
<reference evidence="12" key="1">
    <citation type="journal article" date="2023" name="DNA Res.">
        <title>Chromosome-level genome assembly of Phrynocephalus forsythii using third-generation DNA sequencing and Hi-C analysis.</title>
        <authorList>
            <person name="Qi Y."/>
            <person name="Zhao W."/>
            <person name="Zhao Y."/>
            <person name="Niu C."/>
            <person name="Cao S."/>
            <person name="Zhang Y."/>
        </authorList>
    </citation>
    <scope>NUCLEOTIDE SEQUENCE</scope>
    <source>
        <tissue evidence="12">Muscle</tissue>
    </source>
</reference>
<evidence type="ECO:0000256" key="1">
    <source>
        <dbReference type="ARBA" id="ARBA00004221"/>
    </source>
</evidence>
<sequence length="227" mass="24208">MIAFQSPVQLLVFGAFLVSPVSLQLSPCEVVRNTVAYGSYKLNVQPLHYKPDSIYTISISGIENGTSVILQAVPSTESSSSGMWETENHPLSCSGNENLVQKNVSGSDTRTRWTSPSNANVASAQIRVFVSFANGTTLLQTQNLVRDVGTTPSAATHPTTDSHKPTLHSNSTHTHVLLNSTIAHPNLASSHQWTKGPSSSVSVAQASSFLLAALQLFSVSLGYKLLS</sequence>
<dbReference type="GO" id="GO:0030335">
    <property type="term" value="P:positive regulation of cell migration"/>
    <property type="evidence" value="ECO:0007669"/>
    <property type="project" value="TreeGrafter"/>
</dbReference>
<accession>A0A9Q0X8Y5</accession>
<comment type="function">
    <text evidence="8">Modulates leading keratinocyte migration and cellular adhesion to matrix proteins during a wound-healing response and promotes wound repair. May play a role during trichilemmal differentiation of the hair follicle.</text>
</comment>